<keyword evidence="4" id="KW-1003">Cell membrane</keyword>
<feature type="compositionally biased region" description="Low complexity" evidence="8">
    <location>
        <begin position="41"/>
        <end position="51"/>
    </location>
</feature>
<dbReference type="PANTHER" id="PTHR34979:SF1">
    <property type="entry name" value="INNER MEMBRANE PROTEIN YGAZ"/>
    <property type="match status" value="1"/>
</dbReference>
<accession>A0A3B9IF65</accession>
<dbReference type="Pfam" id="PF03591">
    <property type="entry name" value="AzlC"/>
    <property type="match status" value="1"/>
</dbReference>
<feature type="transmembrane region" description="Helical" evidence="9">
    <location>
        <begin position="309"/>
        <end position="337"/>
    </location>
</feature>
<evidence type="ECO:0000256" key="3">
    <source>
        <dbReference type="ARBA" id="ARBA00022448"/>
    </source>
</evidence>
<evidence type="ECO:0000313" key="10">
    <source>
        <dbReference type="EMBL" id="HAE45927.1"/>
    </source>
</evidence>
<evidence type="ECO:0000256" key="7">
    <source>
        <dbReference type="ARBA" id="ARBA00023136"/>
    </source>
</evidence>
<dbReference type="PANTHER" id="PTHR34979">
    <property type="entry name" value="INNER MEMBRANE PROTEIN YGAZ"/>
    <property type="match status" value="1"/>
</dbReference>
<evidence type="ECO:0000256" key="2">
    <source>
        <dbReference type="ARBA" id="ARBA00010735"/>
    </source>
</evidence>
<keyword evidence="3" id="KW-0813">Transport</keyword>
<evidence type="ECO:0000256" key="9">
    <source>
        <dbReference type="SAM" id="Phobius"/>
    </source>
</evidence>
<feature type="region of interest" description="Disordered" evidence="8">
    <location>
        <begin position="1"/>
        <end position="98"/>
    </location>
</feature>
<feature type="transmembrane region" description="Helical" evidence="9">
    <location>
        <begin position="284"/>
        <end position="302"/>
    </location>
</feature>
<name>A0A3B9IF65_9PROT</name>
<evidence type="ECO:0000256" key="4">
    <source>
        <dbReference type="ARBA" id="ARBA00022475"/>
    </source>
</evidence>
<comment type="caution">
    <text evidence="10">The sequence shown here is derived from an EMBL/GenBank/DDBJ whole genome shotgun (WGS) entry which is preliminary data.</text>
</comment>
<evidence type="ECO:0008006" key="12">
    <source>
        <dbReference type="Google" id="ProtNLM"/>
    </source>
</evidence>
<dbReference type="AlphaFoldDB" id="A0A3B9IF65"/>
<dbReference type="InterPro" id="IPR011606">
    <property type="entry name" value="Brnchd-chn_aa_trnsp_permease"/>
</dbReference>
<feature type="transmembrane region" description="Helical" evidence="9">
    <location>
        <begin position="251"/>
        <end position="278"/>
    </location>
</feature>
<evidence type="ECO:0000256" key="5">
    <source>
        <dbReference type="ARBA" id="ARBA00022692"/>
    </source>
</evidence>
<sequence>MRPHVRLVLSRVGSAAGAGASGAGPGRGRSAASRRRVHADGAGARRSGGPARPHPQRCACGTGRRRHAAPVRSGARHEDPAADRGRARPAADGPARPPGLIRAFLRPVRTPPPMSDVNRSGDTPSPVIAGLKLALPIMAAYFSVAFSFGLLATESGLPAWAAVAMSVLVYAGASQFMAVALIAAGTAMPAIVLAVGVLNLRHMVMTLALPGIRPAVGRLKRPWRMALYAGITDEAFAAASFARDPAAARPAALGTLVLAIYLSWIAGTLGGIAAGALVPADLRAAMAAGLYALFVALLVPGLKARPAMALVVSAAAILNAALSAVLPAGIALLVAILCVAGGHAFISGGGSAPEPATDATGRRLGRGG</sequence>
<protein>
    <recommendedName>
        <fullName evidence="12">Branched-chain amino acid ABC transporter permease</fullName>
    </recommendedName>
</protein>
<dbReference type="GO" id="GO:0005886">
    <property type="term" value="C:plasma membrane"/>
    <property type="evidence" value="ECO:0007669"/>
    <property type="project" value="UniProtKB-SubCell"/>
</dbReference>
<evidence type="ECO:0000256" key="8">
    <source>
        <dbReference type="SAM" id="MobiDB-lite"/>
    </source>
</evidence>
<keyword evidence="7 9" id="KW-0472">Membrane</keyword>
<dbReference type="EMBL" id="DMAI01000010">
    <property type="protein sequence ID" value="HAE45927.1"/>
    <property type="molecule type" value="Genomic_DNA"/>
</dbReference>
<comment type="subcellular location">
    <subcellularLocation>
        <location evidence="1">Cell membrane</location>
        <topology evidence="1">Multi-pass membrane protein</topology>
    </subcellularLocation>
</comment>
<keyword evidence="6 9" id="KW-1133">Transmembrane helix</keyword>
<dbReference type="GO" id="GO:1903785">
    <property type="term" value="P:L-valine transmembrane transport"/>
    <property type="evidence" value="ECO:0007669"/>
    <property type="project" value="TreeGrafter"/>
</dbReference>
<comment type="similarity">
    <text evidence="2">Belongs to the AzlC family.</text>
</comment>
<organism evidence="10 11">
    <name type="scientific">Tistrella mobilis</name>
    <dbReference type="NCBI Taxonomy" id="171437"/>
    <lineage>
        <taxon>Bacteria</taxon>
        <taxon>Pseudomonadati</taxon>
        <taxon>Pseudomonadota</taxon>
        <taxon>Alphaproteobacteria</taxon>
        <taxon>Geminicoccales</taxon>
        <taxon>Geminicoccaceae</taxon>
        <taxon>Tistrella</taxon>
    </lineage>
</organism>
<evidence type="ECO:0000256" key="6">
    <source>
        <dbReference type="ARBA" id="ARBA00022989"/>
    </source>
</evidence>
<dbReference type="Proteomes" id="UP000257706">
    <property type="component" value="Unassembled WGS sequence"/>
</dbReference>
<keyword evidence="5 9" id="KW-0812">Transmembrane</keyword>
<reference evidence="10 11" key="1">
    <citation type="journal article" date="2018" name="Nat. Biotechnol.">
        <title>A standardized bacterial taxonomy based on genome phylogeny substantially revises the tree of life.</title>
        <authorList>
            <person name="Parks D.H."/>
            <person name="Chuvochina M."/>
            <person name="Waite D.W."/>
            <person name="Rinke C."/>
            <person name="Skarshewski A."/>
            <person name="Chaumeil P.A."/>
            <person name="Hugenholtz P."/>
        </authorList>
    </citation>
    <scope>NUCLEOTIDE SEQUENCE [LARGE SCALE GENOMIC DNA]</scope>
    <source>
        <strain evidence="10">UBA8739</strain>
    </source>
</reference>
<evidence type="ECO:0000313" key="11">
    <source>
        <dbReference type="Proteomes" id="UP000257706"/>
    </source>
</evidence>
<feature type="transmembrane region" description="Helical" evidence="9">
    <location>
        <begin position="133"/>
        <end position="152"/>
    </location>
</feature>
<gene>
    <name evidence="10" type="ORF">DCK97_00765</name>
</gene>
<evidence type="ECO:0000256" key="1">
    <source>
        <dbReference type="ARBA" id="ARBA00004651"/>
    </source>
</evidence>
<feature type="compositionally biased region" description="Basic and acidic residues" evidence="8">
    <location>
        <begin position="75"/>
        <end position="86"/>
    </location>
</feature>
<proteinExistence type="inferred from homology"/>